<evidence type="ECO:0000313" key="3">
    <source>
        <dbReference type="Proteomes" id="UP001221898"/>
    </source>
</evidence>
<feature type="region of interest" description="Disordered" evidence="1">
    <location>
        <begin position="82"/>
        <end position="116"/>
    </location>
</feature>
<gene>
    <name evidence="2" type="ORF">AAFF_G00436010</name>
</gene>
<protein>
    <submittedName>
        <fullName evidence="2">Uncharacterized protein</fullName>
    </submittedName>
</protein>
<comment type="caution">
    <text evidence="2">The sequence shown here is derived from an EMBL/GenBank/DDBJ whole genome shotgun (WGS) entry which is preliminary data.</text>
</comment>
<name>A0AAD7WHY2_9TELE</name>
<feature type="region of interest" description="Disordered" evidence="1">
    <location>
        <begin position="1"/>
        <end position="69"/>
    </location>
</feature>
<dbReference type="EMBL" id="JAINUG010000096">
    <property type="protein sequence ID" value="KAJ8397602.1"/>
    <property type="molecule type" value="Genomic_DNA"/>
</dbReference>
<evidence type="ECO:0000256" key="1">
    <source>
        <dbReference type="SAM" id="MobiDB-lite"/>
    </source>
</evidence>
<dbReference type="AlphaFoldDB" id="A0AAD7WHY2"/>
<organism evidence="2 3">
    <name type="scientific">Aldrovandia affinis</name>
    <dbReference type="NCBI Taxonomy" id="143900"/>
    <lineage>
        <taxon>Eukaryota</taxon>
        <taxon>Metazoa</taxon>
        <taxon>Chordata</taxon>
        <taxon>Craniata</taxon>
        <taxon>Vertebrata</taxon>
        <taxon>Euteleostomi</taxon>
        <taxon>Actinopterygii</taxon>
        <taxon>Neopterygii</taxon>
        <taxon>Teleostei</taxon>
        <taxon>Notacanthiformes</taxon>
        <taxon>Halosauridae</taxon>
        <taxon>Aldrovandia</taxon>
    </lineage>
</organism>
<keyword evidence="3" id="KW-1185">Reference proteome</keyword>
<evidence type="ECO:0000313" key="2">
    <source>
        <dbReference type="EMBL" id="KAJ8397602.1"/>
    </source>
</evidence>
<accession>A0AAD7WHY2</accession>
<feature type="compositionally biased region" description="Gly residues" evidence="1">
    <location>
        <begin position="107"/>
        <end position="116"/>
    </location>
</feature>
<sequence length="116" mass="12078">MDQTPHIRAQGPPASPWASRSSLISGRCGLSRRYRDARRPVTAADGARVSPGRGGYAPPVPREHGGGGFVPTALPCGGWAWGAPEETGRLRPETQGASLCRGEMEGGEMGEGPGDK</sequence>
<reference evidence="2" key="1">
    <citation type="journal article" date="2023" name="Science">
        <title>Genome structures resolve the early diversification of teleost fishes.</title>
        <authorList>
            <person name="Parey E."/>
            <person name="Louis A."/>
            <person name="Montfort J."/>
            <person name="Bouchez O."/>
            <person name="Roques C."/>
            <person name="Iampietro C."/>
            <person name="Lluch J."/>
            <person name="Castinel A."/>
            <person name="Donnadieu C."/>
            <person name="Desvignes T."/>
            <person name="Floi Bucao C."/>
            <person name="Jouanno E."/>
            <person name="Wen M."/>
            <person name="Mejri S."/>
            <person name="Dirks R."/>
            <person name="Jansen H."/>
            <person name="Henkel C."/>
            <person name="Chen W.J."/>
            <person name="Zahm M."/>
            <person name="Cabau C."/>
            <person name="Klopp C."/>
            <person name="Thompson A.W."/>
            <person name="Robinson-Rechavi M."/>
            <person name="Braasch I."/>
            <person name="Lecointre G."/>
            <person name="Bobe J."/>
            <person name="Postlethwait J.H."/>
            <person name="Berthelot C."/>
            <person name="Roest Crollius H."/>
            <person name="Guiguen Y."/>
        </authorList>
    </citation>
    <scope>NUCLEOTIDE SEQUENCE</scope>
    <source>
        <strain evidence="2">NC1722</strain>
    </source>
</reference>
<dbReference type="Proteomes" id="UP001221898">
    <property type="component" value="Unassembled WGS sequence"/>
</dbReference>
<proteinExistence type="predicted"/>